<evidence type="ECO:0000313" key="3">
    <source>
        <dbReference type="EMBL" id="RMZ99303.1"/>
    </source>
</evidence>
<dbReference type="AlphaFoldDB" id="A0A3M7PJX9"/>
<evidence type="ECO:0000313" key="4">
    <source>
        <dbReference type="Proteomes" id="UP000276133"/>
    </source>
</evidence>
<protein>
    <submittedName>
        <fullName evidence="3">Uncharacterized protein</fullName>
    </submittedName>
</protein>
<keyword evidence="4" id="KW-1185">Reference proteome</keyword>
<sequence length="64" mass="7393">MFLINIFLFHCTAILSIDCIETLEIITPHLLTCFHIQVCFLFLIGFVQIVSGTGLEFISKFKWL</sequence>
<keyword evidence="1" id="KW-1133">Transmembrane helix</keyword>
<keyword evidence="1" id="KW-0812">Transmembrane</keyword>
<reference evidence="3 4" key="1">
    <citation type="journal article" date="2018" name="Sci. Rep.">
        <title>Genomic signatures of local adaptation to the degree of environmental predictability in rotifers.</title>
        <authorList>
            <person name="Franch-Gras L."/>
            <person name="Hahn C."/>
            <person name="Garcia-Roger E.M."/>
            <person name="Carmona M.J."/>
            <person name="Serra M."/>
            <person name="Gomez A."/>
        </authorList>
    </citation>
    <scope>NUCLEOTIDE SEQUENCE [LARGE SCALE GENOMIC DNA]</scope>
    <source>
        <strain evidence="3">HYR1</strain>
    </source>
</reference>
<keyword evidence="1" id="KW-0472">Membrane</keyword>
<feature type="chain" id="PRO_5018225837" evidence="2">
    <location>
        <begin position="17"/>
        <end position="64"/>
    </location>
</feature>
<evidence type="ECO:0000256" key="2">
    <source>
        <dbReference type="SAM" id="SignalP"/>
    </source>
</evidence>
<feature type="transmembrane region" description="Helical" evidence="1">
    <location>
        <begin position="35"/>
        <end position="58"/>
    </location>
</feature>
<accession>A0A3M7PJX9</accession>
<gene>
    <name evidence="3" type="ORF">BpHYR1_020825</name>
</gene>
<organism evidence="3 4">
    <name type="scientific">Brachionus plicatilis</name>
    <name type="common">Marine rotifer</name>
    <name type="synonym">Brachionus muelleri</name>
    <dbReference type="NCBI Taxonomy" id="10195"/>
    <lineage>
        <taxon>Eukaryota</taxon>
        <taxon>Metazoa</taxon>
        <taxon>Spiralia</taxon>
        <taxon>Gnathifera</taxon>
        <taxon>Rotifera</taxon>
        <taxon>Eurotatoria</taxon>
        <taxon>Monogononta</taxon>
        <taxon>Pseudotrocha</taxon>
        <taxon>Ploima</taxon>
        <taxon>Brachionidae</taxon>
        <taxon>Brachionus</taxon>
    </lineage>
</organism>
<evidence type="ECO:0000256" key="1">
    <source>
        <dbReference type="SAM" id="Phobius"/>
    </source>
</evidence>
<dbReference type="EMBL" id="REGN01010291">
    <property type="protein sequence ID" value="RMZ99303.1"/>
    <property type="molecule type" value="Genomic_DNA"/>
</dbReference>
<name>A0A3M7PJX9_BRAPC</name>
<proteinExistence type="predicted"/>
<dbReference type="Proteomes" id="UP000276133">
    <property type="component" value="Unassembled WGS sequence"/>
</dbReference>
<feature type="signal peptide" evidence="2">
    <location>
        <begin position="1"/>
        <end position="16"/>
    </location>
</feature>
<comment type="caution">
    <text evidence="3">The sequence shown here is derived from an EMBL/GenBank/DDBJ whole genome shotgun (WGS) entry which is preliminary data.</text>
</comment>
<keyword evidence="2" id="KW-0732">Signal</keyword>